<dbReference type="Gene3D" id="2.40.40.10">
    <property type="entry name" value="RlpA-like domain"/>
    <property type="match status" value="1"/>
</dbReference>
<name>A0A9P6CW31_9AGAR</name>
<accession>A0A9P6CW31</accession>
<feature type="signal peptide" evidence="3">
    <location>
        <begin position="1"/>
        <end position="27"/>
    </location>
</feature>
<dbReference type="PANTHER" id="PTHR31836">
    <property type="match status" value="1"/>
</dbReference>
<keyword evidence="5" id="KW-1185">Reference proteome</keyword>
<evidence type="ECO:0000256" key="1">
    <source>
        <dbReference type="ARBA" id="ARBA00022729"/>
    </source>
</evidence>
<evidence type="ECO:0000313" key="4">
    <source>
        <dbReference type="EMBL" id="KAF9481402.1"/>
    </source>
</evidence>
<dbReference type="SUPFAM" id="SSF50685">
    <property type="entry name" value="Barwin-like endoglucanases"/>
    <property type="match status" value="1"/>
</dbReference>
<dbReference type="PANTHER" id="PTHR31836:SF28">
    <property type="entry name" value="SRCR DOMAIN-CONTAINING PROTEIN-RELATED"/>
    <property type="match status" value="1"/>
</dbReference>
<gene>
    <name evidence="4" type="ORF">BDN70DRAFT_876369</name>
</gene>
<evidence type="ECO:0008006" key="6">
    <source>
        <dbReference type="Google" id="ProtNLM"/>
    </source>
</evidence>
<feature type="compositionally biased region" description="Low complexity" evidence="2">
    <location>
        <begin position="182"/>
        <end position="226"/>
    </location>
</feature>
<dbReference type="OrthoDB" id="623670at2759"/>
<feature type="region of interest" description="Disordered" evidence="2">
    <location>
        <begin position="157"/>
        <end position="226"/>
    </location>
</feature>
<evidence type="ECO:0000313" key="5">
    <source>
        <dbReference type="Proteomes" id="UP000807469"/>
    </source>
</evidence>
<feature type="chain" id="PRO_5040393739" description="RlpA-like protein double-psi beta-barrel domain-containing protein" evidence="3">
    <location>
        <begin position="28"/>
        <end position="262"/>
    </location>
</feature>
<protein>
    <recommendedName>
        <fullName evidence="6">RlpA-like protein double-psi beta-barrel domain-containing protein</fullName>
    </recommendedName>
</protein>
<dbReference type="InterPro" id="IPR036908">
    <property type="entry name" value="RlpA-like_sf"/>
</dbReference>
<evidence type="ECO:0000256" key="2">
    <source>
        <dbReference type="SAM" id="MobiDB-lite"/>
    </source>
</evidence>
<reference evidence="4" key="1">
    <citation type="submission" date="2020-11" db="EMBL/GenBank/DDBJ databases">
        <authorList>
            <consortium name="DOE Joint Genome Institute"/>
            <person name="Ahrendt S."/>
            <person name="Riley R."/>
            <person name="Andreopoulos W."/>
            <person name="Labutti K."/>
            <person name="Pangilinan J."/>
            <person name="Ruiz-Duenas F.J."/>
            <person name="Barrasa J.M."/>
            <person name="Sanchez-Garcia M."/>
            <person name="Camarero S."/>
            <person name="Miyauchi S."/>
            <person name="Serrano A."/>
            <person name="Linde D."/>
            <person name="Babiker R."/>
            <person name="Drula E."/>
            <person name="Ayuso-Fernandez I."/>
            <person name="Pacheco R."/>
            <person name="Padilla G."/>
            <person name="Ferreira P."/>
            <person name="Barriuso J."/>
            <person name="Kellner H."/>
            <person name="Castanera R."/>
            <person name="Alfaro M."/>
            <person name="Ramirez L."/>
            <person name="Pisabarro A.G."/>
            <person name="Kuo A."/>
            <person name="Tritt A."/>
            <person name="Lipzen A."/>
            <person name="He G."/>
            <person name="Yan M."/>
            <person name="Ng V."/>
            <person name="Cullen D."/>
            <person name="Martin F."/>
            <person name="Rosso M.-N."/>
            <person name="Henrissat B."/>
            <person name="Hibbett D."/>
            <person name="Martinez A.T."/>
            <person name="Grigoriev I.V."/>
        </authorList>
    </citation>
    <scope>NUCLEOTIDE SEQUENCE</scope>
    <source>
        <strain evidence="4">CIRM-BRFM 674</strain>
    </source>
</reference>
<dbReference type="CDD" id="cd22191">
    <property type="entry name" value="DPBB_RlpA_EXP_N-like"/>
    <property type="match status" value="1"/>
</dbReference>
<proteinExistence type="predicted"/>
<organism evidence="4 5">
    <name type="scientific">Pholiota conissans</name>
    <dbReference type="NCBI Taxonomy" id="109636"/>
    <lineage>
        <taxon>Eukaryota</taxon>
        <taxon>Fungi</taxon>
        <taxon>Dikarya</taxon>
        <taxon>Basidiomycota</taxon>
        <taxon>Agaricomycotina</taxon>
        <taxon>Agaricomycetes</taxon>
        <taxon>Agaricomycetidae</taxon>
        <taxon>Agaricales</taxon>
        <taxon>Agaricineae</taxon>
        <taxon>Strophariaceae</taxon>
        <taxon>Pholiota</taxon>
    </lineage>
</organism>
<evidence type="ECO:0000256" key="3">
    <source>
        <dbReference type="SAM" id="SignalP"/>
    </source>
</evidence>
<dbReference type="EMBL" id="MU155179">
    <property type="protein sequence ID" value="KAF9481402.1"/>
    <property type="molecule type" value="Genomic_DNA"/>
</dbReference>
<comment type="caution">
    <text evidence="4">The sequence shown here is derived from an EMBL/GenBank/DDBJ whole genome shotgun (WGS) entry which is preliminary data.</text>
</comment>
<dbReference type="InterPro" id="IPR051477">
    <property type="entry name" value="Expansin_CellWall"/>
</dbReference>
<sequence>MHSFAPSLSYLLSLFLLSLQAVQSISAAELAPDNVHNVSARGMSYLRHRRGHGDLGPARLARSEHVRRGAATFTHFKTGLGACGGFNQPSDFIVAMDKEQFDAADHCGQAITIKANGKVAHATIVDRCEGCGYGNLDLTDGLYAFFDPSMFGTFSGEWEFGNGAPAEPTTTKKPTPTPTPKPTSTKTSTHPTTTSTTSKTKTTTSTTSTKTTSTSTASTTSTSTSTTAAATVATEVAGNIEQIYLALLGMSGVVLGSLDSTA</sequence>
<keyword evidence="1 3" id="KW-0732">Signal</keyword>
<dbReference type="Proteomes" id="UP000807469">
    <property type="component" value="Unassembled WGS sequence"/>
</dbReference>
<dbReference type="AlphaFoldDB" id="A0A9P6CW31"/>